<evidence type="ECO:0000313" key="2">
    <source>
        <dbReference type="EMBL" id="RKD91788.1"/>
    </source>
</evidence>
<gene>
    <name evidence="2" type="ORF">BC643_2154</name>
</gene>
<dbReference type="RefSeq" id="WP_120273060.1">
    <property type="nucleotide sequence ID" value="NZ_RAPN01000001.1"/>
</dbReference>
<dbReference type="AlphaFoldDB" id="A0A419W8L0"/>
<protein>
    <submittedName>
        <fullName evidence="2">Gliding motility-associated-like protein</fullName>
    </submittedName>
</protein>
<dbReference type="OrthoDB" id="1117451at2"/>
<feature type="chain" id="PRO_5019030461" evidence="1">
    <location>
        <begin position="28"/>
        <end position="343"/>
    </location>
</feature>
<dbReference type="EMBL" id="RAPN01000001">
    <property type="protein sequence ID" value="RKD91788.1"/>
    <property type="molecule type" value="Genomic_DNA"/>
</dbReference>
<name>A0A419W8L0_9BACT</name>
<dbReference type="Pfam" id="PF13585">
    <property type="entry name" value="CHU_C"/>
    <property type="match status" value="1"/>
</dbReference>
<reference evidence="2 3" key="1">
    <citation type="submission" date="2018-09" db="EMBL/GenBank/DDBJ databases">
        <title>Genomic Encyclopedia of Archaeal and Bacterial Type Strains, Phase II (KMG-II): from individual species to whole genera.</title>
        <authorList>
            <person name="Goeker M."/>
        </authorList>
    </citation>
    <scope>NUCLEOTIDE SEQUENCE [LARGE SCALE GENOMIC DNA]</scope>
    <source>
        <strain evidence="2 3">DSM 27148</strain>
    </source>
</reference>
<keyword evidence="1" id="KW-0732">Signal</keyword>
<proteinExistence type="predicted"/>
<sequence>MKRLWYHIIRLALVFIPALLTVTSVTAQLSAYQGQTTKLSIDPLPGDTYTWELYTDSTVNFATTPGFVSSSSAEFVNGNNKGPSVEVIWHEPGTYFYKVTAVNAIRCTNHLKVGVIVILEDEDEIISPIAVDDYYQADCDPLLVNITDNDNWDPTYDILVNILEWPTQGELHPTDDQGGISYTVYFGVFGKDSFMYELCLDTDPPLCDTAMVYINIPDDLDCDDQPPPPDTTCHFFIPEGFSPNGDGAHDYFVIDCIEQYPNAKLMIFDKQGYLLYQHKNYGNVDVWGYNEADLWWGGQTTKHHQNSDKMVVPGVYLYILDKGNGDLARGFVMVAYGLGAIGN</sequence>
<evidence type="ECO:0000256" key="1">
    <source>
        <dbReference type="SAM" id="SignalP"/>
    </source>
</evidence>
<evidence type="ECO:0000313" key="3">
    <source>
        <dbReference type="Proteomes" id="UP000283387"/>
    </source>
</evidence>
<dbReference type="Proteomes" id="UP000283387">
    <property type="component" value="Unassembled WGS sequence"/>
</dbReference>
<feature type="signal peptide" evidence="1">
    <location>
        <begin position="1"/>
        <end position="27"/>
    </location>
</feature>
<organism evidence="2 3">
    <name type="scientific">Mangrovibacterium diazotrophicum</name>
    <dbReference type="NCBI Taxonomy" id="1261403"/>
    <lineage>
        <taxon>Bacteria</taxon>
        <taxon>Pseudomonadati</taxon>
        <taxon>Bacteroidota</taxon>
        <taxon>Bacteroidia</taxon>
        <taxon>Marinilabiliales</taxon>
        <taxon>Prolixibacteraceae</taxon>
        <taxon>Mangrovibacterium</taxon>
    </lineage>
</organism>
<comment type="caution">
    <text evidence="2">The sequence shown here is derived from an EMBL/GenBank/DDBJ whole genome shotgun (WGS) entry which is preliminary data.</text>
</comment>
<accession>A0A419W8L0</accession>
<keyword evidence="3" id="KW-1185">Reference proteome</keyword>